<protein>
    <recommendedName>
        <fullName evidence="4">DUF3784 domain-containing protein</fullName>
    </recommendedName>
</protein>
<comment type="caution">
    <text evidence="2">The sequence shown here is derived from an EMBL/GenBank/DDBJ whole genome shotgun (WGS) entry which is preliminary data.</text>
</comment>
<proteinExistence type="predicted"/>
<accession>A0ABS4NPP6</accession>
<evidence type="ECO:0000313" key="2">
    <source>
        <dbReference type="EMBL" id="MBP2111385.1"/>
    </source>
</evidence>
<feature type="transmembrane region" description="Helical" evidence="1">
    <location>
        <begin position="6"/>
        <end position="29"/>
    </location>
</feature>
<keyword evidence="1" id="KW-0812">Transmembrane</keyword>
<organism evidence="2 3">
    <name type="scientific">Paenibacillus silagei</name>
    <dbReference type="NCBI Taxonomy" id="1670801"/>
    <lineage>
        <taxon>Bacteria</taxon>
        <taxon>Bacillati</taxon>
        <taxon>Bacillota</taxon>
        <taxon>Bacilli</taxon>
        <taxon>Bacillales</taxon>
        <taxon>Paenibacillaceae</taxon>
        <taxon>Paenibacillus</taxon>
    </lineage>
</organism>
<gene>
    <name evidence="2" type="ORF">J2Z70_001526</name>
</gene>
<feature type="transmembrane region" description="Helical" evidence="1">
    <location>
        <begin position="50"/>
        <end position="66"/>
    </location>
</feature>
<sequence length="105" mass="11773">MGEIIAQILLGIWMLTQAACHFFGLDVFLRQSVRDSLSKEARASFQRGMVLPYLILGMTFIGMGIVERKAVLSMPLFLGLYIILCAASLAGVLRNNKKHLGHYMW</sequence>
<dbReference type="Proteomes" id="UP000773462">
    <property type="component" value="Unassembled WGS sequence"/>
</dbReference>
<evidence type="ECO:0000313" key="3">
    <source>
        <dbReference type="Proteomes" id="UP000773462"/>
    </source>
</evidence>
<feature type="transmembrane region" description="Helical" evidence="1">
    <location>
        <begin position="72"/>
        <end position="93"/>
    </location>
</feature>
<reference evidence="2 3" key="1">
    <citation type="submission" date="2021-03" db="EMBL/GenBank/DDBJ databases">
        <title>Genomic Encyclopedia of Type Strains, Phase IV (KMG-IV): sequencing the most valuable type-strain genomes for metagenomic binning, comparative biology and taxonomic classification.</title>
        <authorList>
            <person name="Goeker M."/>
        </authorList>
    </citation>
    <scope>NUCLEOTIDE SEQUENCE [LARGE SCALE GENOMIC DNA]</scope>
    <source>
        <strain evidence="2 3">DSM 101953</strain>
    </source>
</reference>
<evidence type="ECO:0000256" key="1">
    <source>
        <dbReference type="SAM" id="Phobius"/>
    </source>
</evidence>
<evidence type="ECO:0008006" key="4">
    <source>
        <dbReference type="Google" id="ProtNLM"/>
    </source>
</evidence>
<keyword evidence="3" id="KW-1185">Reference proteome</keyword>
<keyword evidence="1" id="KW-0472">Membrane</keyword>
<dbReference type="EMBL" id="JAGGLV010000004">
    <property type="protein sequence ID" value="MBP2111385.1"/>
    <property type="molecule type" value="Genomic_DNA"/>
</dbReference>
<keyword evidence="1" id="KW-1133">Transmembrane helix</keyword>
<name>A0ABS4NPP6_9BACL</name>